<keyword evidence="6" id="KW-0805">Transcription regulation</keyword>
<reference evidence="12" key="1">
    <citation type="submission" date="2018-08" db="EMBL/GenBank/DDBJ databases">
        <authorList>
            <person name="Wang L."/>
        </authorList>
    </citation>
    <scope>NUCLEOTIDE SEQUENCE</scope>
</reference>
<evidence type="ECO:0000259" key="10">
    <source>
        <dbReference type="Pfam" id="PF23320"/>
    </source>
</evidence>
<accession>A0A4D6FTI9</accession>
<evidence type="ECO:0000313" key="12">
    <source>
        <dbReference type="EMBL" id="QCB64890.1"/>
    </source>
</evidence>
<dbReference type="Pfam" id="PF24663">
    <property type="entry name" value="DUF7651"/>
    <property type="match status" value="1"/>
</dbReference>
<keyword evidence="2" id="KW-0479">Metal-binding</keyword>
<feature type="compositionally biased region" description="Polar residues" evidence="8">
    <location>
        <begin position="478"/>
        <end position="490"/>
    </location>
</feature>
<protein>
    <submittedName>
        <fullName evidence="12">EMBRYONIC FLOWER 2</fullName>
    </submittedName>
</protein>
<feature type="domain" description="DUF7651" evidence="11">
    <location>
        <begin position="67"/>
        <end position="268"/>
    </location>
</feature>
<evidence type="ECO:0000256" key="1">
    <source>
        <dbReference type="ARBA" id="ARBA00007416"/>
    </source>
</evidence>
<dbReference type="Pfam" id="PF23320">
    <property type="entry name" value="Zn_SUZ12"/>
    <property type="match status" value="1"/>
</dbReference>
<dbReference type="GO" id="GO:0031490">
    <property type="term" value="F:chromatin DNA binding"/>
    <property type="evidence" value="ECO:0007669"/>
    <property type="project" value="TreeGrafter"/>
</dbReference>
<keyword evidence="5" id="KW-0156">Chromatin regulator</keyword>
<dbReference type="InterPro" id="IPR019135">
    <property type="entry name" value="Polycomb_protein_VEFS-Box"/>
</dbReference>
<dbReference type="Pfam" id="PF09733">
    <property type="entry name" value="VEFS-Box"/>
    <property type="match status" value="1"/>
</dbReference>
<keyword evidence="3" id="KW-0863">Zinc-finger</keyword>
<evidence type="ECO:0000256" key="8">
    <source>
        <dbReference type="SAM" id="MobiDB-lite"/>
    </source>
</evidence>
<dbReference type="InterPro" id="IPR057540">
    <property type="entry name" value="Znf_SUZ12"/>
</dbReference>
<dbReference type="PANTHER" id="PTHR22597:SF0">
    <property type="entry name" value="POLYCOMB PROTEIN SUZ12"/>
    <property type="match status" value="1"/>
</dbReference>
<dbReference type="AlphaFoldDB" id="A0A4D6FTI9"/>
<evidence type="ECO:0000256" key="6">
    <source>
        <dbReference type="ARBA" id="ARBA00023015"/>
    </source>
</evidence>
<evidence type="ECO:0000259" key="11">
    <source>
        <dbReference type="Pfam" id="PF24663"/>
    </source>
</evidence>
<evidence type="ECO:0000259" key="9">
    <source>
        <dbReference type="Pfam" id="PF09733"/>
    </source>
</evidence>
<organism evidence="12">
    <name type="scientific">Ginkgo biloba</name>
    <name type="common">Ginkgo</name>
    <name type="synonym">Maidenhair tree</name>
    <dbReference type="NCBI Taxonomy" id="3311"/>
    <lineage>
        <taxon>Eukaryota</taxon>
        <taxon>Viridiplantae</taxon>
        <taxon>Streptophyta</taxon>
        <taxon>Embryophyta</taxon>
        <taxon>Tracheophyta</taxon>
        <taxon>Spermatophyta</taxon>
        <taxon>Ginkgoidae</taxon>
        <taxon>Ginkgoales</taxon>
        <taxon>Ginkgoaceae</taxon>
        <taxon>Ginkgo</taxon>
    </lineage>
</organism>
<dbReference type="GO" id="GO:0008270">
    <property type="term" value="F:zinc ion binding"/>
    <property type="evidence" value="ECO:0007669"/>
    <property type="project" value="UniProtKB-KW"/>
</dbReference>
<dbReference type="CDD" id="cd21553">
    <property type="entry name" value="VEFS-box_EMF2-like"/>
    <property type="match status" value="1"/>
</dbReference>
<evidence type="ECO:0000256" key="5">
    <source>
        <dbReference type="ARBA" id="ARBA00022853"/>
    </source>
</evidence>
<keyword evidence="4" id="KW-0862">Zinc</keyword>
<gene>
    <name evidence="12" type="primary">EMF2</name>
</gene>
<dbReference type="GO" id="GO:0006325">
    <property type="term" value="P:chromatin organization"/>
    <property type="evidence" value="ECO:0007669"/>
    <property type="project" value="UniProtKB-KW"/>
</dbReference>
<evidence type="ECO:0000256" key="7">
    <source>
        <dbReference type="ARBA" id="ARBA00023163"/>
    </source>
</evidence>
<feature type="domain" description="Polycomb protein VEFS-Box" evidence="9">
    <location>
        <begin position="596"/>
        <end position="716"/>
    </location>
</feature>
<proteinExistence type="evidence at transcript level"/>
<comment type="similarity">
    <text evidence="1">Belongs to the VEFS (VRN2-EMF2-FIS2-SU(Z)12) family.</text>
</comment>
<keyword evidence="7" id="KW-0804">Transcription</keyword>
<name>A0A4D6FTI9_GINBI</name>
<sequence>MRNHARNRNLSRSAEQMCYQDTQVYLSAEETAAAEESLSIYCKPVELYNILQRRALRHPLFLQRCLHYKIQAKRQRRIKMTVTFSGFVNGEVHGQNIWPLFVLVSSPILDSVGDSAAYRLSRTYLLKGSTQPGCNEQSAVSFILPEIGKLSEDVVTHNLTILFVSCVDPKSVWSGRNLQICPLANYNGQVLWGKLAMGSLCSSWEKSPSLKLGHRADMISAVDLHSSILEHDVLEEGSCIIFRTPSNSNGVNSAIRLQVNISAQELGPREKSPYDSYSYSDIPSSSLFHIIRLRTGNVIFNYRYYNNSLHKTEVTEDFSCPFCLVRCASFKGLRLHLSSSHDLFNFEFWVTEEYQAVNVSVKNEIWRSEQGNIPDVDGSDPRFKTFFFCSRSSPLKRRRIAVNDAVYIHHHVEKSETPETRASPTKMALTKNTAMSTLETSVGTLSKEPSSAIFVHSQPPVIIKSEKQIPSVEEQASHIAQSLPTKTSKSQLDDDVKDDCKEEREKLGMIANGEMTLPSERHQTESSAVEQARAGDTLAIGTQGPVETGVCLAAAVTSGTSECGPQTSASNLIPSPRLRFGKTRRLSIERTEPRNRALLQKRQFFHSHRAQAMALEQVLSDRDSEDEVDDDIADFEDRRMLDDFVDVTKHEKQVMHLWNSFVRKQRVLADGHIPWACEAFSQQHGQDLSRIRALQWCRRLFMVKLWNHSLLDAATMNRCNMILENFSKNQ</sequence>
<evidence type="ECO:0000256" key="4">
    <source>
        <dbReference type="ARBA" id="ARBA00022833"/>
    </source>
</evidence>
<dbReference type="CDD" id="cd21749">
    <property type="entry name" value="ZnB-Zn_EMF2-like"/>
    <property type="match status" value="1"/>
</dbReference>
<feature type="domain" description="Polycomb protein SUZ12-like zinc finger" evidence="10">
    <location>
        <begin position="296"/>
        <end position="363"/>
    </location>
</feature>
<dbReference type="EMBL" id="MH791443">
    <property type="protein sequence ID" value="QCB64890.1"/>
    <property type="molecule type" value="mRNA"/>
</dbReference>
<evidence type="ECO:0000256" key="2">
    <source>
        <dbReference type="ARBA" id="ARBA00022723"/>
    </source>
</evidence>
<dbReference type="GO" id="GO:0005634">
    <property type="term" value="C:nucleus"/>
    <property type="evidence" value="ECO:0007669"/>
    <property type="project" value="TreeGrafter"/>
</dbReference>
<feature type="region of interest" description="Disordered" evidence="8">
    <location>
        <begin position="472"/>
        <end position="496"/>
    </location>
</feature>
<dbReference type="InterPro" id="IPR056068">
    <property type="entry name" value="EMF2-like_DUF7651"/>
</dbReference>
<dbReference type="PANTHER" id="PTHR22597">
    <property type="entry name" value="POLYCOMB GROUP PROTEIN"/>
    <property type="match status" value="1"/>
</dbReference>
<evidence type="ECO:0000256" key="3">
    <source>
        <dbReference type="ARBA" id="ARBA00022771"/>
    </source>
</evidence>